<protein>
    <submittedName>
        <fullName evidence="1">Uncharacterized protein</fullName>
    </submittedName>
</protein>
<evidence type="ECO:0000313" key="2">
    <source>
        <dbReference type="Proteomes" id="UP000305398"/>
    </source>
</evidence>
<dbReference type="OrthoDB" id="893408at2"/>
<dbReference type="Proteomes" id="UP000305398">
    <property type="component" value="Chromosome"/>
</dbReference>
<dbReference type="RefSeq" id="WP_139515463.1">
    <property type="nucleotide sequence ID" value="NZ_CP040896.1"/>
</dbReference>
<dbReference type="EMBL" id="CP040896">
    <property type="protein sequence ID" value="QDA60285.1"/>
    <property type="molecule type" value="Genomic_DNA"/>
</dbReference>
<organism evidence="1 2">
    <name type="scientific">Hymenobacter jejuensis</name>
    <dbReference type="NCBI Taxonomy" id="2502781"/>
    <lineage>
        <taxon>Bacteria</taxon>
        <taxon>Pseudomonadati</taxon>
        <taxon>Bacteroidota</taxon>
        <taxon>Cytophagia</taxon>
        <taxon>Cytophagales</taxon>
        <taxon>Hymenobacteraceae</taxon>
        <taxon>Hymenobacter</taxon>
    </lineage>
</organism>
<proteinExistence type="predicted"/>
<dbReference type="KEGG" id="hyj:FHG12_09255"/>
<name>A0A5B8A0S2_9BACT</name>
<gene>
    <name evidence="1" type="ORF">FHG12_09255</name>
</gene>
<keyword evidence="2" id="KW-1185">Reference proteome</keyword>
<reference evidence="1 2" key="1">
    <citation type="submission" date="2019-06" db="EMBL/GenBank/DDBJ databases">
        <authorList>
            <person name="Srinivasan S."/>
        </authorList>
    </citation>
    <scope>NUCLEOTIDE SEQUENCE [LARGE SCALE GENOMIC DNA]</scope>
    <source>
        <strain evidence="1 2">17J68-5</strain>
    </source>
</reference>
<evidence type="ECO:0000313" key="1">
    <source>
        <dbReference type="EMBL" id="QDA60285.1"/>
    </source>
</evidence>
<accession>A0A5B8A0S2</accession>
<dbReference type="AlphaFoldDB" id="A0A5B8A0S2"/>
<sequence>MLQCLRTKPCSKILNDNSSITITHAHTTPWGPDWLDAMLKSGLEFLAWVYPLEYGAREETELALRFVTRPTIATFDDIASACIWLEKRKPFVPEQHFVDHDFMPPVVRKGPALRNKFTHRGSDQS</sequence>